<dbReference type="EMBL" id="KV454301">
    <property type="protein sequence ID" value="ODQ70061.1"/>
    <property type="molecule type" value="Genomic_DNA"/>
</dbReference>
<dbReference type="AlphaFoldDB" id="A0A1E3PXB2"/>
<proteinExistence type="predicted"/>
<evidence type="ECO:0000313" key="1">
    <source>
        <dbReference type="EMBL" id="ODQ70061.1"/>
    </source>
</evidence>
<dbReference type="OrthoDB" id="2444748at2759"/>
<gene>
    <name evidence="1" type="ORF">LIPSTDRAFT_75058</name>
</gene>
<evidence type="ECO:0000313" key="2">
    <source>
        <dbReference type="Proteomes" id="UP000094385"/>
    </source>
</evidence>
<keyword evidence="2" id="KW-1185">Reference proteome</keyword>
<protein>
    <submittedName>
        <fullName evidence="1">Uncharacterized protein</fullName>
    </submittedName>
</protein>
<name>A0A1E3PXB2_LIPST</name>
<sequence length="95" mass="11064">MKTDSNMKTVPNPFWNEHSARISQNLWLPSLDLIEREWSGELEDIARTKKDLRAAFLNKEVIDKMGKPWVSETPYDIRDAAMDDLLKAYDSTHAR</sequence>
<feature type="non-terminal residue" evidence="1">
    <location>
        <position position="95"/>
    </location>
</feature>
<dbReference type="Proteomes" id="UP000094385">
    <property type="component" value="Unassembled WGS sequence"/>
</dbReference>
<accession>A0A1E3PXB2</accession>
<reference evidence="1 2" key="1">
    <citation type="journal article" date="2016" name="Proc. Natl. Acad. Sci. U.S.A.">
        <title>Comparative genomics of biotechnologically important yeasts.</title>
        <authorList>
            <person name="Riley R."/>
            <person name="Haridas S."/>
            <person name="Wolfe K.H."/>
            <person name="Lopes M.R."/>
            <person name="Hittinger C.T."/>
            <person name="Goeker M."/>
            <person name="Salamov A.A."/>
            <person name="Wisecaver J.H."/>
            <person name="Long T.M."/>
            <person name="Calvey C.H."/>
            <person name="Aerts A.L."/>
            <person name="Barry K.W."/>
            <person name="Choi C."/>
            <person name="Clum A."/>
            <person name="Coughlan A.Y."/>
            <person name="Deshpande S."/>
            <person name="Douglass A.P."/>
            <person name="Hanson S.J."/>
            <person name="Klenk H.-P."/>
            <person name="LaButti K.M."/>
            <person name="Lapidus A."/>
            <person name="Lindquist E.A."/>
            <person name="Lipzen A.M."/>
            <person name="Meier-Kolthoff J.P."/>
            <person name="Ohm R.A."/>
            <person name="Otillar R.P."/>
            <person name="Pangilinan J.L."/>
            <person name="Peng Y."/>
            <person name="Rokas A."/>
            <person name="Rosa C.A."/>
            <person name="Scheuner C."/>
            <person name="Sibirny A.A."/>
            <person name="Slot J.C."/>
            <person name="Stielow J.B."/>
            <person name="Sun H."/>
            <person name="Kurtzman C.P."/>
            <person name="Blackwell M."/>
            <person name="Grigoriev I.V."/>
            <person name="Jeffries T.W."/>
        </authorList>
    </citation>
    <scope>NUCLEOTIDE SEQUENCE [LARGE SCALE GENOMIC DNA]</scope>
    <source>
        <strain evidence="1 2">NRRL Y-11557</strain>
    </source>
</reference>
<organism evidence="1 2">
    <name type="scientific">Lipomyces starkeyi NRRL Y-11557</name>
    <dbReference type="NCBI Taxonomy" id="675824"/>
    <lineage>
        <taxon>Eukaryota</taxon>
        <taxon>Fungi</taxon>
        <taxon>Dikarya</taxon>
        <taxon>Ascomycota</taxon>
        <taxon>Saccharomycotina</taxon>
        <taxon>Lipomycetes</taxon>
        <taxon>Lipomycetales</taxon>
        <taxon>Lipomycetaceae</taxon>
        <taxon>Lipomyces</taxon>
    </lineage>
</organism>